<evidence type="ECO:0000256" key="1">
    <source>
        <dbReference type="ARBA" id="ARBA00004308"/>
    </source>
</evidence>
<dbReference type="InterPro" id="IPR044527">
    <property type="entry name" value="NrtA/CpmA_ABC-bd_dom"/>
</dbReference>
<evidence type="ECO:0000256" key="2">
    <source>
        <dbReference type="ARBA" id="ARBA00022448"/>
    </source>
</evidence>
<dbReference type="AlphaFoldDB" id="A0A934R611"/>
<protein>
    <submittedName>
        <fullName evidence="6">ABC transporter substrate-binding protein</fullName>
    </submittedName>
</protein>
<gene>
    <name evidence="6" type="ORF">JIN84_18580</name>
</gene>
<evidence type="ECO:0000313" key="6">
    <source>
        <dbReference type="EMBL" id="MBK1817632.1"/>
    </source>
</evidence>
<dbReference type="PANTHER" id="PTHR30024:SF43">
    <property type="entry name" value="BLL4572 PROTEIN"/>
    <property type="match status" value="1"/>
</dbReference>
<evidence type="ECO:0000256" key="5">
    <source>
        <dbReference type="ARBA" id="ARBA00023136"/>
    </source>
</evidence>
<dbReference type="Pfam" id="PF13379">
    <property type="entry name" value="NMT1_2"/>
    <property type="match status" value="1"/>
</dbReference>
<comment type="subcellular location">
    <subcellularLocation>
        <location evidence="1">Endomembrane system</location>
    </subcellularLocation>
</comment>
<reference evidence="6" key="1">
    <citation type="submission" date="2021-01" db="EMBL/GenBank/DDBJ databases">
        <title>Modified the classification status of verrucomicrobia.</title>
        <authorList>
            <person name="Feng X."/>
        </authorList>
    </citation>
    <scope>NUCLEOTIDE SEQUENCE</scope>
    <source>
        <strain evidence="6">JCM 18052</strain>
    </source>
</reference>
<accession>A0A934R611</accession>
<dbReference type="GO" id="GO:0012505">
    <property type="term" value="C:endomembrane system"/>
    <property type="evidence" value="ECO:0007669"/>
    <property type="project" value="UniProtKB-SubCell"/>
</dbReference>
<dbReference type="SUPFAM" id="SSF53850">
    <property type="entry name" value="Periplasmic binding protein-like II"/>
    <property type="match status" value="1"/>
</dbReference>
<organism evidence="6 7">
    <name type="scientific">Luteolibacter yonseiensis</name>
    <dbReference type="NCBI Taxonomy" id="1144680"/>
    <lineage>
        <taxon>Bacteria</taxon>
        <taxon>Pseudomonadati</taxon>
        <taxon>Verrucomicrobiota</taxon>
        <taxon>Verrucomicrobiia</taxon>
        <taxon>Verrucomicrobiales</taxon>
        <taxon>Verrucomicrobiaceae</taxon>
        <taxon>Luteolibacter</taxon>
    </lineage>
</organism>
<dbReference type="EMBL" id="JAENIK010000012">
    <property type="protein sequence ID" value="MBK1817632.1"/>
    <property type="molecule type" value="Genomic_DNA"/>
</dbReference>
<evidence type="ECO:0000256" key="4">
    <source>
        <dbReference type="ARBA" id="ARBA00022519"/>
    </source>
</evidence>
<comment type="caution">
    <text evidence="6">The sequence shown here is derived from an EMBL/GenBank/DDBJ whole genome shotgun (WGS) entry which is preliminary data.</text>
</comment>
<evidence type="ECO:0000256" key="3">
    <source>
        <dbReference type="ARBA" id="ARBA00022475"/>
    </source>
</evidence>
<evidence type="ECO:0000313" key="7">
    <source>
        <dbReference type="Proteomes" id="UP000600139"/>
    </source>
</evidence>
<dbReference type="PANTHER" id="PTHR30024">
    <property type="entry name" value="ALIPHATIC SULFONATES-BINDING PROTEIN-RELATED"/>
    <property type="match status" value="1"/>
</dbReference>
<keyword evidence="7" id="KW-1185">Reference proteome</keyword>
<keyword evidence="3" id="KW-1003">Cell membrane</keyword>
<keyword evidence="2" id="KW-0813">Transport</keyword>
<keyword evidence="4" id="KW-0997">Cell inner membrane</keyword>
<dbReference type="Proteomes" id="UP000600139">
    <property type="component" value="Unassembled WGS sequence"/>
</dbReference>
<dbReference type="Gene3D" id="3.40.190.10">
    <property type="entry name" value="Periplasmic binding protein-like II"/>
    <property type="match status" value="2"/>
</dbReference>
<keyword evidence="5" id="KW-0472">Membrane</keyword>
<sequence length="347" mass="37681">MEISGSQTSGKHSIRLGYVPLSDCAPIAVAKETGIFERYGLNVVLSRELGWASVRDKMFYGDLEAAQSIAGIAFALGMGLGELRCEVAVPLILNLHGNAITLSSELKTSDIGKGEGLQKYLTHSWKKDRPFTLAATHRYSSHHILLNQWLRRHGLSTPSDVEIIFLPPPLMPRHLKAGHIDGYCVGEPWNSESILAGTGWCPATSSDLSHGHPEKVLLLSGKFLRERKDESTALAAALLDACKLCQDPGFRNEMISILALKEYTGASERILRNSLSGQFNTGIGSSNHTAFHVFHGESVNRPTVEKASWVLAGLRGIGILPDVTAGSLSRIYREDLFHAATLCSQGA</sequence>
<name>A0A934R611_9BACT</name>
<dbReference type="CDD" id="cd13553">
    <property type="entry name" value="PBP2_NrtA_CpmA_like"/>
    <property type="match status" value="1"/>
</dbReference>
<dbReference type="RefSeq" id="WP_200352567.1">
    <property type="nucleotide sequence ID" value="NZ_BAABHZ010000001.1"/>
</dbReference>
<proteinExistence type="predicted"/>